<dbReference type="EMBL" id="NQIK02000009">
    <property type="protein sequence ID" value="KAF7566130.1"/>
    <property type="molecule type" value="Genomic_DNA"/>
</dbReference>
<reference evidence="2" key="1">
    <citation type="journal article" date="2018" name="BMC Genomics">
        <title>Comparative genomics of the wheat fungal pathogen Pyrenophora tritici-repentis reveals chromosomal variations and genome plasticity.</title>
        <authorList>
            <person name="Moolhuijzen P."/>
            <person name="See P.T."/>
            <person name="Hane J.K."/>
            <person name="Shi G."/>
            <person name="Liu Z."/>
            <person name="Oliver R.P."/>
            <person name="Moffat C.S."/>
        </authorList>
    </citation>
    <scope>NUCLEOTIDE SEQUENCE [LARGE SCALE GENOMIC DNA]</scope>
    <source>
        <strain evidence="2">M4</strain>
    </source>
</reference>
<protein>
    <submittedName>
        <fullName evidence="2">Uncharacterized protein</fullName>
    </submittedName>
</protein>
<evidence type="ECO:0000313" key="3">
    <source>
        <dbReference type="Proteomes" id="UP000245464"/>
    </source>
</evidence>
<dbReference type="KEGG" id="ptrr:90957970"/>
<evidence type="ECO:0000256" key="1">
    <source>
        <dbReference type="SAM" id="MobiDB-lite"/>
    </source>
</evidence>
<dbReference type="RefSeq" id="XP_065959736.1">
    <property type="nucleotide sequence ID" value="XM_066109753.1"/>
</dbReference>
<name>A0A834RMH0_9PLEO</name>
<sequence>MSSEHKYQVKTSYDLRPYTRLSKSHWLCGSAYYSPLRSRQNLADRTKARATEQEPEPPSQSHRARATEPEPPSQSHRARATEPEPKLEPEPLLGTSFTVTKSQAGPIRRGPQLSHDHLRLVRHIPLLISYLRCDPDRTSRGLKLG</sequence>
<gene>
    <name evidence="2" type="ORF">PtrM4_144500</name>
</gene>
<accession>A0A834RMH0</accession>
<evidence type="ECO:0000313" key="2">
    <source>
        <dbReference type="EMBL" id="KAF7566130.1"/>
    </source>
</evidence>
<dbReference type="Proteomes" id="UP000245464">
    <property type="component" value="Chromosome 9"/>
</dbReference>
<feature type="compositionally biased region" description="Basic and acidic residues" evidence="1">
    <location>
        <begin position="79"/>
        <end position="89"/>
    </location>
</feature>
<feature type="compositionally biased region" description="Basic and acidic residues" evidence="1">
    <location>
        <begin position="42"/>
        <end position="52"/>
    </location>
</feature>
<dbReference type="AlphaFoldDB" id="A0A834RMH0"/>
<dbReference type="GeneID" id="90957970"/>
<feature type="region of interest" description="Disordered" evidence="1">
    <location>
        <begin position="37"/>
        <end position="111"/>
    </location>
</feature>
<comment type="caution">
    <text evidence="2">The sequence shown here is derived from an EMBL/GenBank/DDBJ whole genome shotgun (WGS) entry which is preliminary data.</text>
</comment>
<organism evidence="2 3">
    <name type="scientific">Pyrenophora tritici-repentis</name>
    <dbReference type="NCBI Taxonomy" id="45151"/>
    <lineage>
        <taxon>Eukaryota</taxon>
        <taxon>Fungi</taxon>
        <taxon>Dikarya</taxon>
        <taxon>Ascomycota</taxon>
        <taxon>Pezizomycotina</taxon>
        <taxon>Dothideomycetes</taxon>
        <taxon>Pleosporomycetidae</taxon>
        <taxon>Pleosporales</taxon>
        <taxon>Pleosporineae</taxon>
        <taxon>Pleosporaceae</taxon>
        <taxon>Pyrenophora</taxon>
    </lineage>
</organism>
<proteinExistence type="predicted"/>